<evidence type="ECO:0000256" key="3">
    <source>
        <dbReference type="ARBA" id="ARBA00013528"/>
    </source>
</evidence>
<keyword evidence="10 17" id="KW-0249">Electron transport</keyword>
<keyword evidence="9 17" id="KW-0732">Signal</keyword>
<keyword evidence="12 17" id="KW-0408">Iron</keyword>
<keyword evidence="7 17" id="KW-0812">Transmembrane</keyword>
<evidence type="ECO:0000256" key="7">
    <source>
        <dbReference type="ARBA" id="ARBA00022692"/>
    </source>
</evidence>
<comment type="similarity">
    <text evidence="2 17">Belongs to the cytochrome f family.</text>
</comment>
<evidence type="ECO:0000256" key="18">
    <source>
        <dbReference type="PIRSR" id="PIRSR602325-50"/>
    </source>
</evidence>
<dbReference type="HAMAP" id="MF_00610">
    <property type="entry name" value="Cytb6_f_cytF"/>
    <property type="match status" value="1"/>
</dbReference>
<evidence type="ECO:0000256" key="4">
    <source>
        <dbReference type="ARBA" id="ARBA00022448"/>
    </source>
</evidence>
<evidence type="ECO:0000256" key="6">
    <source>
        <dbReference type="ARBA" id="ARBA00022617"/>
    </source>
</evidence>
<dbReference type="GO" id="GO:0005506">
    <property type="term" value="F:iron ion binding"/>
    <property type="evidence" value="ECO:0007669"/>
    <property type="project" value="InterPro"/>
</dbReference>
<keyword evidence="5 17" id="KW-0602">Photosynthesis</keyword>
<gene>
    <name evidence="17 20" type="primary">petA</name>
</gene>
<evidence type="ECO:0000256" key="12">
    <source>
        <dbReference type="ARBA" id="ARBA00023004"/>
    </source>
</evidence>
<sequence>MKILRKKLETTLKIIILSCSFMSLSFGFFNYTSQAYPIYAQQAYNNPRAANGRIACANCHLAEKPVQIESPKSILPNKVFDAIVKIPYAKDAKQILGNGQLSSLNVGAVVILPEGFKLAPSNLISREIQEKNKGIYISPYSSSQENILVVGPVSGDKHQEIIFPVLSPDPTTNKKINFLKYPIYVGANRGRGQIYPTGEKSNNNIVTSSYNGQVKEIQTLEKGEIIITLLDSEGKEIKQTVPKGLSLIISKNDLITVDQPITKDPNVGGFGQTDTEIVLQNPNRVLGFIIFAFSILLTQIFFVIKKKQFEKVQAAELKF</sequence>
<evidence type="ECO:0000259" key="19">
    <source>
        <dbReference type="Pfam" id="PF16639"/>
    </source>
</evidence>
<keyword evidence="11 17" id="KW-1133">Transmembrane helix</keyword>
<accession>A0A8E5XRH3</accession>
<dbReference type="PROSITE" id="PS51010">
    <property type="entry name" value="CYTF"/>
    <property type="match status" value="1"/>
</dbReference>
<dbReference type="GO" id="GO:0009055">
    <property type="term" value="F:electron transfer activity"/>
    <property type="evidence" value="ECO:0007669"/>
    <property type="project" value="UniProtKB-UniRule"/>
</dbReference>
<evidence type="ECO:0000256" key="16">
    <source>
        <dbReference type="ARBA" id="ARBA00046266"/>
    </source>
</evidence>
<evidence type="ECO:0000313" key="20">
    <source>
        <dbReference type="EMBL" id="QVJ99609.1"/>
    </source>
</evidence>
<evidence type="ECO:0000256" key="5">
    <source>
        <dbReference type="ARBA" id="ARBA00022531"/>
    </source>
</evidence>
<dbReference type="EMBL" id="MW762687">
    <property type="protein sequence ID" value="QVJ99609.1"/>
    <property type="molecule type" value="Genomic_DNA"/>
</dbReference>
<dbReference type="Pfam" id="PF16639">
    <property type="entry name" value="Apocytochr_F_N"/>
    <property type="match status" value="1"/>
</dbReference>
<dbReference type="GO" id="GO:0015979">
    <property type="term" value="P:photosynthesis"/>
    <property type="evidence" value="ECO:0007669"/>
    <property type="project" value="UniProtKB-UniRule"/>
</dbReference>
<dbReference type="GO" id="GO:0020037">
    <property type="term" value="F:heme binding"/>
    <property type="evidence" value="ECO:0007669"/>
    <property type="project" value="InterPro"/>
</dbReference>
<keyword evidence="13 17" id="KW-0793">Thylakoid</keyword>
<keyword evidence="8 17" id="KW-0479">Metal-binding</keyword>
<proteinExistence type="inferred from homology"/>
<evidence type="ECO:0000256" key="11">
    <source>
        <dbReference type="ARBA" id="ARBA00022989"/>
    </source>
</evidence>
<evidence type="ECO:0000256" key="9">
    <source>
        <dbReference type="ARBA" id="ARBA00022729"/>
    </source>
</evidence>
<protein>
    <recommendedName>
        <fullName evidence="3 17">Cytochrome f</fullName>
    </recommendedName>
</protein>
<keyword evidence="20" id="KW-0934">Plastid</keyword>
<dbReference type="InterPro" id="IPR024094">
    <property type="entry name" value="Cyt_f_lg_dom"/>
</dbReference>
<evidence type="ECO:0000256" key="1">
    <source>
        <dbReference type="ARBA" id="ARBA00003068"/>
    </source>
</evidence>
<dbReference type="FunFam" id="2.60.40.830:FF:000001">
    <property type="entry name" value="Cytochrome f"/>
    <property type="match status" value="1"/>
</dbReference>
<evidence type="ECO:0000256" key="17">
    <source>
        <dbReference type="HAMAP-Rule" id="MF_00610"/>
    </source>
</evidence>
<dbReference type="AlphaFoldDB" id="A0A8E5XRH3"/>
<dbReference type="PANTHER" id="PTHR33288">
    <property type="match status" value="1"/>
</dbReference>
<evidence type="ECO:0000256" key="14">
    <source>
        <dbReference type="ARBA" id="ARBA00023136"/>
    </source>
</evidence>
<keyword evidence="6 17" id="KW-0349">Heme</keyword>
<feature type="binding site" description="covalent" evidence="17 18">
    <location>
        <position position="56"/>
    </location>
    <ligand>
        <name>heme</name>
        <dbReference type="ChEBI" id="CHEBI:30413"/>
    </ligand>
</feature>
<keyword evidence="4 17" id="KW-0813">Transport</keyword>
<geneLocation type="chloroplast" evidence="20"/>
<feature type="domain" description="Cytochrome f large" evidence="19">
    <location>
        <begin position="36"/>
        <end position="190"/>
    </location>
</feature>
<name>A0A8E5XRH3_9PHAE</name>
<comment type="function">
    <text evidence="1 17">Component of the cytochrome b6-f complex, which mediates electron transfer between photosystem II (PSII) and photosystem I (PSI), cyclic electron flow around PSI, and state transitions.</text>
</comment>
<feature type="binding site" description="axial binding residue" evidence="17 18">
    <location>
        <position position="36"/>
    </location>
    <ligand>
        <name>heme</name>
        <dbReference type="ChEBI" id="CHEBI:30413"/>
    </ligand>
    <ligandPart>
        <name>Fe</name>
        <dbReference type="ChEBI" id="CHEBI:18248"/>
    </ligandPart>
</feature>
<dbReference type="GeneID" id="68216448"/>
<reference evidence="20" key="1">
    <citation type="submission" date="2021-03" db="EMBL/GenBank/DDBJ databases">
        <title>The complete chloroplast genome of Ishige okamurae.</title>
        <authorList>
            <person name="Wang X."/>
        </authorList>
    </citation>
    <scope>NUCLEOTIDE SEQUENCE</scope>
</reference>
<dbReference type="Pfam" id="PF01333">
    <property type="entry name" value="Apocytochr_F_C"/>
    <property type="match status" value="1"/>
</dbReference>
<comment type="subunit">
    <text evidence="15 17">The 4 large subunits of the cytochrome b6-f complex are cytochrome b6, subunit IV (17 kDa polypeptide, PetD), cytochrome f and the Rieske protein, while the 4 small subunits are PetG, PetL, PetM and PetN. The complex functions as a dimer.</text>
</comment>
<keyword evidence="14 17" id="KW-0472">Membrane</keyword>
<dbReference type="PANTHER" id="PTHR33288:SF10">
    <property type="entry name" value="CYTOCHROME F"/>
    <property type="match status" value="1"/>
</dbReference>
<evidence type="ECO:0000256" key="10">
    <source>
        <dbReference type="ARBA" id="ARBA00022982"/>
    </source>
</evidence>
<keyword evidence="20" id="KW-0150">Chloroplast</keyword>
<feature type="transmembrane region" description="Helical" evidence="17">
    <location>
        <begin position="285"/>
        <end position="304"/>
    </location>
</feature>
<evidence type="ECO:0000256" key="8">
    <source>
        <dbReference type="ARBA" id="ARBA00022723"/>
    </source>
</evidence>
<dbReference type="RefSeq" id="YP_010185265.1">
    <property type="nucleotide sequence ID" value="NC_058314.1"/>
</dbReference>
<comment type="subcellular location">
    <subcellularLocation>
        <location evidence="16">Plastid thylakoid membrane</location>
        <topology evidence="16">Single-pass membrane protein</topology>
    </subcellularLocation>
    <subcellularLocation>
        <location evidence="17">Plastid</location>
        <location evidence="17">Chloroplast thylakoid membrane</location>
        <topology evidence="17">Single-pass membrane protein</topology>
    </subcellularLocation>
</comment>
<comment type="cofactor">
    <cofactor evidence="17 18">
        <name>heme</name>
        <dbReference type="ChEBI" id="CHEBI:30413"/>
    </cofactor>
    <text evidence="17 18">Binds 1 heme group covalently.</text>
</comment>
<dbReference type="InterPro" id="IPR002325">
    <property type="entry name" value="Cyt_f"/>
</dbReference>
<organism evidence="20">
    <name type="scientific">Ishige okamurae</name>
    <dbReference type="NCBI Taxonomy" id="233772"/>
    <lineage>
        <taxon>Eukaryota</taxon>
        <taxon>Sar</taxon>
        <taxon>Stramenopiles</taxon>
        <taxon>Ochrophyta</taxon>
        <taxon>PX clade</taxon>
        <taxon>Phaeophyceae</taxon>
        <taxon>Ectocarpales</taxon>
        <taxon>Ishigeaceae</taxon>
        <taxon>Ishige</taxon>
    </lineage>
</organism>
<dbReference type="GO" id="GO:0009535">
    <property type="term" value="C:chloroplast thylakoid membrane"/>
    <property type="evidence" value="ECO:0007669"/>
    <property type="project" value="UniProtKB-SubCell"/>
</dbReference>
<evidence type="ECO:0000256" key="15">
    <source>
        <dbReference type="ARBA" id="ARBA00025834"/>
    </source>
</evidence>
<evidence type="ECO:0000256" key="13">
    <source>
        <dbReference type="ARBA" id="ARBA00023078"/>
    </source>
</evidence>
<evidence type="ECO:0000256" key="2">
    <source>
        <dbReference type="ARBA" id="ARBA00008923"/>
    </source>
</evidence>
<feature type="binding site" description="covalent" evidence="17 18">
    <location>
        <position position="59"/>
    </location>
    <ligand>
        <name>heme</name>
        <dbReference type="ChEBI" id="CHEBI:30413"/>
    </ligand>
</feature>
<feature type="binding site" description="axial binding residue" evidence="17 18">
    <location>
        <position position="60"/>
    </location>
    <ligand>
        <name>heme</name>
        <dbReference type="ChEBI" id="CHEBI:30413"/>
    </ligand>
    <ligandPart>
        <name>Fe</name>
        <dbReference type="ChEBI" id="CHEBI:18248"/>
    </ligandPart>
</feature>